<evidence type="ECO:0000313" key="4">
    <source>
        <dbReference type="EMBL" id="KRS13280.1"/>
    </source>
</evidence>
<keyword evidence="1" id="KW-0533">Nickel</keyword>
<reference evidence="5 7" key="2">
    <citation type="submission" date="2018-08" db="EMBL/GenBank/DDBJ databases">
        <title>Genetic Globetrotter - A new plasmid hitch-hiking vast phylogenetic and geographic distances.</title>
        <authorList>
            <person name="Vollmers J."/>
            <person name="Petersen J."/>
        </authorList>
    </citation>
    <scope>NUCLEOTIDE SEQUENCE [LARGE SCALE GENOMIC DNA]</scope>
    <source>
        <strain evidence="5 7">DSM 26383</strain>
        <plasmid evidence="5">pRIdsm_03</plasmid>
        <plasmid evidence="7">pridsm_03</plasmid>
    </source>
</reference>
<dbReference type="Proteomes" id="UP000325785">
    <property type="component" value="Plasmid pRIdsm_03"/>
</dbReference>
<dbReference type="RefSeq" id="WP_037240029.1">
    <property type="nucleotide sequence ID" value="NZ_CP031601.1"/>
</dbReference>
<dbReference type="GO" id="GO:0016151">
    <property type="term" value="F:nickel cation binding"/>
    <property type="evidence" value="ECO:0007669"/>
    <property type="project" value="InterPro"/>
</dbReference>
<organism evidence="4 6">
    <name type="scientific">Roseovarius indicus</name>
    <dbReference type="NCBI Taxonomy" id="540747"/>
    <lineage>
        <taxon>Bacteria</taxon>
        <taxon>Pseudomonadati</taxon>
        <taxon>Pseudomonadota</taxon>
        <taxon>Alphaproteobacteria</taxon>
        <taxon>Rhodobacterales</taxon>
        <taxon>Roseobacteraceae</taxon>
        <taxon>Roseovarius</taxon>
    </lineage>
</organism>
<dbReference type="OrthoDB" id="288014at2"/>
<dbReference type="AlphaFoldDB" id="A0A0T5NWZ1"/>
<dbReference type="GO" id="GO:0051604">
    <property type="term" value="P:protein maturation"/>
    <property type="evidence" value="ECO:0007669"/>
    <property type="project" value="InterPro"/>
</dbReference>
<evidence type="ECO:0000313" key="7">
    <source>
        <dbReference type="Proteomes" id="UP000325785"/>
    </source>
</evidence>
<dbReference type="KEGG" id="rid:RIdsm_05918"/>
<gene>
    <name evidence="5" type="ORF">RIdsm_05918</name>
    <name evidence="4" type="ORF">XM52_27900</name>
</gene>
<dbReference type="EMBL" id="CP031601">
    <property type="protein sequence ID" value="QEW30072.1"/>
    <property type="molecule type" value="Genomic_DNA"/>
</dbReference>
<dbReference type="Gene3D" id="3.30.2320.50">
    <property type="match status" value="1"/>
</dbReference>
<proteinExistence type="predicted"/>
<evidence type="ECO:0000256" key="2">
    <source>
        <dbReference type="ARBA" id="ARBA00022723"/>
    </source>
</evidence>
<keyword evidence="3" id="KW-0862">Zinc</keyword>
<dbReference type="InterPro" id="IPR000688">
    <property type="entry name" value="HypA/HybF"/>
</dbReference>
<dbReference type="EMBL" id="LAXI01000038">
    <property type="protein sequence ID" value="KRS13280.1"/>
    <property type="molecule type" value="Genomic_DNA"/>
</dbReference>
<sequence>MHELGLARSIAGIAEENAKGRRLKEVRVAIGPQACVERGALTFCWDLVTESTAISGVSLGFIDADNDTFVVREIEFMEEA</sequence>
<keyword evidence="6" id="KW-1185">Reference proteome</keyword>
<evidence type="ECO:0000313" key="6">
    <source>
        <dbReference type="Proteomes" id="UP000051401"/>
    </source>
</evidence>
<dbReference type="PATRIC" id="fig|540747.5.peg.4366"/>
<keyword evidence="2" id="KW-0479">Metal-binding</keyword>
<keyword evidence="5" id="KW-0614">Plasmid</keyword>
<accession>A0A0T5NWZ1</accession>
<name>A0A0T5NWZ1_9RHOB</name>
<evidence type="ECO:0000256" key="1">
    <source>
        <dbReference type="ARBA" id="ARBA00022596"/>
    </source>
</evidence>
<dbReference type="Pfam" id="PF01155">
    <property type="entry name" value="HypA"/>
    <property type="match status" value="1"/>
</dbReference>
<geneLocation type="plasmid" evidence="7">
    <name>pridsm_03</name>
</geneLocation>
<geneLocation type="plasmid" evidence="5">
    <name>pRIdsm_03</name>
</geneLocation>
<dbReference type="STRING" id="540747.SAMN04488031_11831"/>
<protein>
    <submittedName>
        <fullName evidence="5">Hydrogenase nickel incorporation protein</fullName>
    </submittedName>
</protein>
<dbReference type="Proteomes" id="UP000051401">
    <property type="component" value="Unassembled WGS sequence"/>
</dbReference>
<evidence type="ECO:0000313" key="5">
    <source>
        <dbReference type="EMBL" id="QEW30072.1"/>
    </source>
</evidence>
<evidence type="ECO:0000256" key="3">
    <source>
        <dbReference type="ARBA" id="ARBA00022833"/>
    </source>
</evidence>
<reference evidence="4 6" key="1">
    <citation type="submission" date="2015-04" db="EMBL/GenBank/DDBJ databases">
        <title>The draft genome sequence of Roseovarius indicus B108T.</title>
        <authorList>
            <person name="Li G."/>
            <person name="Lai Q."/>
            <person name="Shao Z."/>
            <person name="Yan P."/>
        </authorList>
    </citation>
    <scope>NUCLEOTIDE SEQUENCE [LARGE SCALE GENOMIC DNA]</scope>
    <source>
        <strain evidence="4 6">B108</strain>
    </source>
</reference>